<evidence type="ECO:0000313" key="1">
    <source>
        <dbReference type="EMBL" id="KAI6087711.1"/>
    </source>
</evidence>
<keyword evidence="2" id="KW-1185">Reference proteome</keyword>
<name>A0ACC0D5B5_9PEZI</name>
<gene>
    <name evidence="1" type="ORF">F4821DRAFT_235747</name>
</gene>
<organism evidence="1 2">
    <name type="scientific">Hypoxylon rubiginosum</name>
    <dbReference type="NCBI Taxonomy" id="110542"/>
    <lineage>
        <taxon>Eukaryota</taxon>
        <taxon>Fungi</taxon>
        <taxon>Dikarya</taxon>
        <taxon>Ascomycota</taxon>
        <taxon>Pezizomycotina</taxon>
        <taxon>Sordariomycetes</taxon>
        <taxon>Xylariomycetidae</taxon>
        <taxon>Xylariales</taxon>
        <taxon>Hypoxylaceae</taxon>
        <taxon>Hypoxylon</taxon>
    </lineage>
</organism>
<comment type="caution">
    <text evidence="1">The sequence shown here is derived from an EMBL/GenBank/DDBJ whole genome shotgun (WGS) entry which is preliminary data.</text>
</comment>
<proteinExistence type="predicted"/>
<dbReference type="Proteomes" id="UP001497680">
    <property type="component" value="Unassembled WGS sequence"/>
</dbReference>
<reference evidence="1 2" key="1">
    <citation type="journal article" date="2022" name="New Phytol.">
        <title>Ecological generalism drives hyperdiversity of secondary metabolite gene clusters in xylarialean endophytes.</title>
        <authorList>
            <person name="Franco M.E.E."/>
            <person name="Wisecaver J.H."/>
            <person name="Arnold A.E."/>
            <person name="Ju Y.M."/>
            <person name="Slot J.C."/>
            <person name="Ahrendt S."/>
            <person name="Moore L.P."/>
            <person name="Eastman K.E."/>
            <person name="Scott K."/>
            <person name="Konkel Z."/>
            <person name="Mondo S.J."/>
            <person name="Kuo A."/>
            <person name="Hayes R.D."/>
            <person name="Haridas S."/>
            <person name="Andreopoulos B."/>
            <person name="Riley R."/>
            <person name="LaButti K."/>
            <person name="Pangilinan J."/>
            <person name="Lipzen A."/>
            <person name="Amirebrahimi M."/>
            <person name="Yan J."/>
            <person name="Adam C."/>
            <person name="Keymanesh K."/>
            <person name="Ng V."/>
            <person name="Louie K."/>
            <person name="Northen T."/>
            <person name="Drula E."/>
            <person name="Henrissat B."/>
            <person name="Hsieh H.M."/>
            <person name="Youens-Clark K."/>
            <person name="Lutzoni F."/>
            <person name="Miadlikowska J."/>
            <person name="Eastwood D.C."/>
            <person name="Hamelin R.C."/>
            <person name="Grigoriev I.V."/>
            <person name="U'Ren J.M."/>
        </authorList>
    </citation>
    <scope>NUCLEOTIDE SEQUENCE [LARGE SCALE GENOMIC DNA]</scope>
    <source>
        <strain evidence="1 2">ER1909</strain>
    </source>
</reference>
<protein>
    <submittedName>
        <fullName evidence="1">Uncharacterized protein</fullName>
    </submittedName>
</protein>
<evidence type="ECO:0000313" key="2">
    <source>
        <dbReference type="Proteomes" id="UP001497680"/>
    </source>
</evidence>
<accession>A0ACC0D5B5</accession>
<dbReference type="EMBL" id="MU394306">
    <property type="protein sequence ID" value="KAI6087711.1"/>
    <property type="molecule type" value="Genomic_DNA"/>
</dbReference>
<sequence>MPKPYAFQSARDGLPMFTEPGHGSPPQTVTSRLRKWLHRLWSKLNVPYISKIKSQWQSPKKEPAPEVVPIQRGLPTITIASPENIYNGTMIDQGPRYRQPTIPFVHPHDHDQHRHPGQNGEYIPTISHNRYSRDTLNDSFIPPSPTSIAFRRQGMHLGIRIPEASEFNVSLPSTNVATPSINPETASSIIHPTMLNERERTLNILESRSMPSTYRSPSPASIRRHRRSYQLATDPTIDPQQYSNFLRYLEHEISMDVSLRVRIWKSLIGDSERREGLITQPDYHHGASSQSQPPRLLSPGPSSPNSHQAEEHVSGRWIWTPNDRRARFDEDGRTSLLEQSFRIRQSCRNGNQEGADSVPQSNSPEICSLRRSNATVRHSYVGSSEVREAPADNRRRLSASSLAHSFTQYIKPEVSTTANREPRTPESPESPDLDETASRADAVPESENE</sequence>